<evidence type="ECO:0000256" key="1">
    <source>
        <dbReference type="ARBA" id="ARBA00022679"/>
    </source>
</evidence>
<dbReference type="Proteomes" id="UP000196320">
    <property type="component" value="Unassembled WGS sequence"/>
</dbReference>
<evidence type="ECO:0000259" key="3">
    <source>
        <dbReference type="PROSITE" id="PS51186"/>
    </source>
</evidence>
<keyword evidence="5" id="KW-1185">Reference proteome</keyword>
<evidence type="ECO:0000313" key="4">
    <source>
        <dbReference type="EMBL" id="SJN42394.1"/>
    </source>
</evidence>
<feature type="domain" description="N-acetyltransferase" evidence="3">
    <location>
        <begin position="23"/>
        <end position="185"/>
    </location>
</feature>
<dbReference type="Pfam" id="PF00583">
    <property type="entry name" value="Acetyltransf_1"/>
    <property type="match status" value="1"/>
</dbReference>
<dbReference type="GO" id="GO:0016747">
    <property type="term" value="F:acyltransferase activity, transferring groups other than amino-acyl groups"/>
    <property type="evidence" value="ECO:0007669"/>
    <property type="project" value="InterPro"/>
</dbReference>
<dbReference type="PANTHER" id="PTHR43877:SF2">
    <property type="entry name" value="AMINOALKYLPHOSPHONATE N-ACETYLTRANSFERASE-RELATED"/>
    <property type="match status" value="1"/>
</dbReference>
<dbReference type="PANTHER" id="PTHR43877">
    <property type="entry name" value="AMINOALKYLPHOSPHONATE N-ACETYLTRANSFERASE-RELATED-RELATED"/>
    <property type="match status" value="1"/>
</dbReference>
<gene>
    <name evidence="4" type="ORF">FM104_11930</name>
</gene>
<dbReference type="AlphaFoldDB" id="A0A1R4KE44"/>
<keyword evidence="1 4" id="KW-0808">Transferase</keyword>
<protein>
    <submittedName>
        <fullName evidence="4">Histone acetyltransferase HPA2 and related acetyltransferases</fullName>
    </submittedName>
</protein>
<dbReference type="InterPro" id="IPR050832">
    <property type="entry name" value="Bact_Acetyltransf"/>
</dbReference>
<accession>A0A1R4KE44</accession>
<organism evidence="4 5">
    <name type="scientific">Microbacterium esteraromaticum</name>
    <dbReference type="NCBI Taxonomy" id="57043"/>
    <lineage>
        <taxon>Bacteria</taxon>
        <taxon>Bacillati</taxon>
        <taxon>Actinomycetota</taxon>
        <taxon>Actinomycetes</taxon>
        <taxon>Micrococcales</taxon>
        <taxon>Microbacteriaceae</taxon>
        <taxon>Microbacterium</taxon>
    </lineage>
</organism>
<dbReference type="Gene3D" id="3.40.630.30">
    <property type="match status" value="1"/>
</dbReference>
<dbReference type="SUPFAM" id="SSF55729">
    <property type="entry name" value="Acyl-CoA N-acyltransferases (Nat)"/>
    <property type="match status" value="1"/>
</dbReference>
<dbReference type="InterPro" id="IPR000182">
    <property type="entry name" value="GNAT_dom"/>
</dbReference>
<dbReference type="EMBL" id="FUKO01000030">
    <property type="protein sequence ID" value="SJN42394.1"/>
    <property type="molecule type" value="Genomic_DNA"/>
</dbReference>
<dbReference type="PROSITE" id="PS51186">
    <property type="entry name" value="GNAT"/>
    <property type="match status" value="1"/>
</dbReference>
<reference evidence="4 5" key="1">
    <citation type="submission" date="2017-02" db="EMBL/GenBank/DDBJ databases">
        <authorList>
            <person name="Peterson S.W."/>
        </authorList>
    </citation>
    <scope>NUCLEOTIDE SEQUENCE [LARGE SCALE GENOMIC DNA]</scope>
    <source>
        <strain evidence="4 5">B Mb 05.01</strain>
    </source>
</reference>
<dbReference type="OrthoDB" id="9789603at2"/>
<evidence type="ECO:0000313" key="5">
    <source>
        <dbReference type="Proteomes" id="UP000196320"/>
    </source>
</evidence>
<sequence length="185" mass="19656">MLDALVLPQVLPSRADSEADGPVILRRATAADVEGLIALLADDPISASRGDIAAPDDHARYAAALRQILGDPSNDLLVAERADAVVGTFQLTLIPGMARRGSWRLLVEAVRVRSDLRSAGIGSAMMRWVTDEAASRLGADLVQLTSDAARVEAHRFYERLGFAGSHLGFKYPVRPSSAGVAEVEG</sequence>
<dbReference type="InterPro" id="IPR016181">
    <property type="entry name" value="Acyl_CoA_acyltransferase"/>
</dbReference>
<name>A0A1R4KE44_9MICO</name>
<evidence type="ECO:0000256" key="2">
    <source>
        <dbReference type="ARBA" id="ARBA00023315"/>
    </source>
</evidence>
<keyword evidence="2" id="KW-0012">Acyltransferase</keyword>
<dbReference type="CDD" id="cd04301">
    <property type="entry name" value="NAT_SF"/>
    <property type="match status" value="1"/>
</dbReference>
<proteinExistence type="predicted"/>
<dbReference type="RefSeq" id="WP_087132455.1">
    <property type="nucleotide sequence ID" value="NZ_FUKO01000030.1"/>
</dbReference>